<evidence type="ECO:0000256" key="7">
    <source>
        <dbReference type="ARBA" id="ARBA00023141"/>
    </source>
</evidence>
<evidence type="ECO:0000259" key="9">
    <source>
        <dbReference type="Pfam" id="PF00218"/>
    </source>
</evidence>
<dbReference type="InterPro" id="IPR013785">
    <property type="entry name" value="Aldolase_TIM"/>
</dbReference>
<accession>A0ABX6T376</accession>
<dbReference type="PANTHER" id="PTHR22854">
    <property type="entry name" value="TRYPTOPHAN BIOSYNTHESIS PROTEIN"/>
    <property type="match status" value="1"/>
</dbReference>
<comment type="catalytic activity">
    <reaction evidence="1">
        <text>1-(2-carboxyphenylamino)-1-deoxy-D-ribulose 5-phosphate + H(+) = (1S,2R)-1-C-(indol-3-yl)glycerol 3-phosphate + CO2 + H2O</text>
        <dbReference type="Rhea" id="RHEA:23476"/>
        <dbReference type="ChEBI" id="CHEBI:15377"/>
        <dbReference type="ChEBI" id="CHEBI:15378"/>
        <dbReference type="ChEBI" id="CHEBI:16526"/>
        <dbReference type="ChEBI" id="CHEBI:58613"/>
        <dbReference type="ChEBI" id="CHEBI:58866"/>
        <dbReference type="EC" id="4.1.1.48"/>
    </reaction>
</comment>
<dbReference type="InterPro" id="IPR013798">
    <property type="entry name" value="Indole-3-glycerol_P_synth_dom"/>
</dbReference>
<evidence type="ECO:0000256" key="5">
    <source>
        <dbReference type="ARBA" id="ARBA00022793"/>
    </source>
</evidence>
<evidence type="ECO:0000256" key="4">
    <source>
        <dbReference type="ARBA" id="ARBA00022605"/>
    </source>
</evidence>
<dbReference type="EMBL" id="CP060780">
    <property type="protein sequence ID" value="QNP43455.1"/>
    <property type="molecule type" value="Genomic_DNA"/>
</dbReference>
<comment type="pathway">
    <text evidence="2">Amino-acid biosynthesis; L-tryptophan biosynthesis; L-tryptophan from chorismate: step 4/5.</text>
</comment>
<reference evidence="10 11" key="1">
    <citation type="submission" date="2020-08" db="EMBL/GenBank/DDBJ databases">
        <title>Genome sequence of Sphingomonas daechungensis KACC 18115T.</title>
        <authorList>
            <person name="Hyun D.-W."/>
            <person name="Bae J.-W."/>
        </authorList>
    </citation>
    <scope>NUCLEOTIDE SEQUENCE [LARGE SCALE GENOMIC DNA]</scope>
    <source>
        <strain evidence="10 11">KACC 18115</strain>
    </source>
</reference>
<sequence length="227" mass="24639">MAEGVLAEIAERKRRDVTDRLAGVSFDPAPTRRSLRAALSQPGARFLMEVKKASPSGHRSDVSVEQAVAAYTPVADAISVLTDTPFFQGSLEDLRTVRSRFEGPILAKDFIVDPRQVAEARLSGADAALVILAMLDDAAAAAVMAEARRLAMDVIVEVHDETELRRALALGAQVVGINNRDLRTLKTDLAVTERLANLVPDGTLVISESGVRDRRDVERLARAWTPF</sequence>
<keyword evidence="8" id="KW-0456">Lyase</keyword>
<dbReference type="InterPro" id="IPR011060">
    <property type="entry name" value="RibuloseP-bd_barrel"/>
</dbReference>
<proteinExistence type="predicted"/>
<keyword evidence="7" id="KW-0057">Aromatic amino acid biosynthesis</keyword>
<dbReference type="SUPFAM" id="SSF51366">
    <property type="entry name" value="Ribulose-phoshate binding barrel"/>
    <property type="match status" value="1"/>
</dbReference>
<evidence type="ECO:0000256" key="1">
    <source>
        <dbReference type="ARBA" id="ARBA00001633"/>
    </source>
</evidence>
<protein>
    <recommendedName>
        <fullName evidence="3">indole-3-glycerol-phosphate synthase</fullName>
        <ecNumber evidence="3">4.1.1.48</ecNumber>
    </recommendedName>
</protein>
<evidence type="ECO:0000256" key="2">
    <source>
        <dbReference type="ARBA" id="ARBA00004696"/>
    </source>
</evidence>
<dbReference type="InterPro" id="IPR045186">
    <property type="entry name" value="Indole-3-glycerol_P_synth"/>
</dbReference>
<dbReference type="Proteomes" id="UP000516134">
    <property type="component" value="Chromosome"/>
</dbReference>
<keyword evidence="6" id="KW-0822">Tryptophan biosynthesis</keyword>
<dbReference type="Pfam" id="PF00218">
    <property type="entry name" value="IGPS"/>
    <property type="match status" value="1"/>
</dbReference>
<feature type="domain" description="Indole-3-glycerol phosphate synthase" evidence="9">
    <location>
        <begin position="8"/>
        <end position="222"/>
    </location>
</feature>
<keyword evidence="4" id="KW-0028">Amino-acid biosynthesis</keyword>
<organism evidence="10 11">
    <name type="scientific">Sphingomonas daechungensis</name>
    <dbReference type="NCBI Taxonomy" id="1176646"/>
    <lineage>
        <taxon>Bacteria</taxon>
        <taxon>Pseudomonadati</taxon>
        <taxon>Pseudomonadota</taxon>
        <taxon>Alphaproteobacteria</taxon>
        <taxon>Sphingomonadales</taxon>
        <taxon>Sphingomonadaceae</taxon>
        <taxon>Sphingomonas</taxon>
    </lineage>
</organism>
<dbReference type="EC" id="4.1.1.48" evidence="3"/>
<dbReference type="CDD" id="cd00331">
    <property type="entry name" value="IGPS"/>
    <property type="match status" value="1"/>
</dbReference>
<dbReference type="Gene3D" id="3.20.20.70">
    <property type="entry name" value="Aldolase class I"/>
    <property type="match status" value="1"/>
</dbReference>
<evidence type="ECO:0000313" key="11">
    <source>
        <dbReference type="Proteomes" id="UP000516134"/>
    </source>
</evidence>
<gene>
    <name evidence="10" type="ORF">H9L15_01135</name>
</gene>
<dbReference type="PANTHER" id="PTHR22854:SF2">
    <property type="entry name" value="INDOLE-3-GLYCEROL-PHOSPHATE SYNTHASE"/>
    <property type="match status" value="1"/>
</dbReference>
<evidence type="ECO:0000313" key="10">
    <source>
        <dbReference type="EMBL" id="QNP43455.1"/>
    </source>
</evidence>
<keyword evidence="11" id="KW-1185">Reference proteome</keyword>
<evidence type="ECO:0000256" key="8">
    <source>
        <dbReference type="ARBA" id="ARBA00023239"/>
    </source>
</evidence>
<evidence type="ECO:0000256" key="3">
    <source>
        <dbReference type="ARBA" id="ARBA00012362"/>
    </source>
</evidence>
<keyword evidence="5" id="KW-0210">Decarboxylase</keyword>
<dbReference type="RefSeq" id="WP_187714885.1">
    <property type="nucleotide sequence ID" value="NZ_CP060780.1"/>
</dbReference>
<name>A0ABX6T376_9SPHN</name>
<evidence type="ECO:0000256" key="6">
    <source>
        <dbReference type="ARBA" id="ARBA00022822"/>
    </source>
</evidence>